<dbReference type="Pfam" id="PF11149">
    <property type="entry name" value="DUF2924"/>
    <property type="match status" value="1"/>
</dbReference>
<gene>
    <name evidence="1" type="ORF">SDC9_137907</name>
</gene>
<organism evidence="1">
    <name type="scientific">bioreactor metagenome</name>
    <dbReference type="NCBI Taxonomy" id="1076179"/>
    <lineage>
        <taxon>unclassified sequences</taxon>
        <taxon>metagenomes</taxon>
        <taxon>ecological metagenomes</taxon>
    </lineage>
</organism>
<proteinExistence type="predicted"/>
<sequence>MLSDAAERILSEVGDRPKVRPNAAGILPGTRFERKWKDKIYIVTARENGFELDGKHFKTLSGAAAAITGTCWSG</sequence>
<dbReference type="AlphaFoldDB" id="A0A645DNG7"/>
<dbReference type="EMBL" id="VSSQ01037946">
    <property type="protein sequence ID" value="MPM90785.1"/>
    <property type="molecule type" value="Genomic_DNA"/>
</dbReference>
<name>A0A645DNG7_9ZZZZ</name>
<accession>A0A645DNG7</accession>
<protein>
    <submittedName>
        <fullName evidence="1">Uncharacterized protein</fullName>
    </submittedName>
</protein>
<evidence type="ECO:0000313" key="1">
    <source>
        <dbReference type="EMBL" id="MPM90785.1"/>
    </source>
</evidence>
<comment type="caution">
    <text evidence="1">The sequence shown here is derived from an EMBL/GenBank/DDBJ whole genome shotgun (WGS) entry which is preliminary data.</text>
</comment>
<reference evidence="1" key="1">
    <citation type="submission" date="2019-08" db="EMBL/GenBank/DDBJ databases">
        <authorList>
            <person name="Kucharzyk K."/>
            <person name="Murdoch R.W."/>
            <person name="Higgins S."/>
            <person name="Loffler F."/>
        </authorList>
    </citation>
    <scope>NUCLEOTIDE SEQUENCE</scope>
</reference>
<dbReference type="InterPro" id="IPR021322">
    <property type="entry name" value="DUF2924"/>
</dbReference>